<evidence type="ECO:0000256" key="3">
    <source>
        <dbReference type="ARBA" id="ARBA00022692"/>
    </source>
</evidence>
<dbReference type="EMBL" id="QTJU01000016">
    <property type="protein sequence ID" value="RFM25709.1"/>
    <property type="molecule type" value="Genomic_DNA"/>
</dbReference>
<dbReference type="RefSeq" id="WP_116849787.1">
    <property type="nucleotide sequence ID" value="NZ_QTJU01000016.1"/>
</dbReference>
<feature type="transmembrane region" description="Helical" evidence="6">
    <location>
        <begin position="737"/>
        <end position="764"/>
    </location>
</feature>
<sequence>MIRNYLRVAFRNLKKNKAFAFINGIGLTVGLTCCMLITLYLLHETSYDTQHVHGDRLYQVGTVFTLNGADQRTGNTPSPMANVLQQVYPQIEGTARIMRLFSEDKTLFQYQAPGGERKAWYEQKGFTADSGFFKLFTYQFTEGNAYTAITGPYDIVISEDIARKIFGNQPALHKVIHIGSNTNGDHDYLVTGVFKPAATPSHIDARFFLSMYGGSYGDFVRNTTNLANNNMFYTYLLLKPGANAKQLESQLPRFVEEYEGKDLQAAGFSKKHFLTQVKDIHLHANMPDDVTPCGSTMYLYILASIALFTLLIACINFMNLATARSTKRSAEVGIRKTLGAARSSLVAQFLGEAVLMAFMSYVLALLFTYMLLPLFEKVSGQHIVLTNGRMIALCAGFLVLAVITGVLAGSYPAFYLSSFKPVKVLKGKLANSFAAVTLRRGLVVFQFVISIILIIASAVIFKQMRYLRQADLGFDKDQQVILSLRSDESRRMFPALKEALEKNSHILSVGGSAFYPGINNVTDQNFYAEGKSIRDGKEIKLNFIDFDYLKTLGIRSIAGRIYSAQFPADSTDGIVLNEKAISLLGYTTGNAVGKRVYTEFQGSKTTLQIVGVVKDFHYEDLHVPIGPYGFRLNDRFDDFSYAVVHINSQDVQHTIASIQQTWRRLNNNDPFEFNFLDEQFQKNYEAENRLSAIVGYFTGVAILISCLGLFGLSAFSAEQRTKEIGIRKVLGASEKSIVALLSIDFLKLVALAVVIGSPIAWWLMNRWLQDFTYKTSIGWIIFIYTTLATMLIAFFTISLQAVRAAIANPVKSLRAE</sequence>
<feature type="transmembrane region" description="Helical" evidence="6">
    <location>
        <begin position="390"/>
        <end position="416"/>
    </location>
</feature>
<organism evidence="9 10">
    <name type="scientific">Deminuibacter soli</name>
    <dbReference type="NCBI Taxonomy" id="2291815"/>
    <lineage>
        <taxon>Bacteria</taxon>
        <taxon>Pseudomonadati</taxon>
        <taxon>Bacteroidota</taxon>
        <taxon>Chitinophagia</taxon>
        <taxon>Chitinophagales</taxon>
        <taxon>Chitinophagaceae</taxon>
        <taxon>Deminuibacter</taxon>
    </lineage>
</organism>
<reference evidence="9 10" key="1">
    <citation type="submission" date="2018-08" db="EMBL/GenBank/DDBJ databases">
        <title>Chitinophagaceae sp. K23C18032701, a novel bacterium isolated from forest soil.</title>
        <authorList>
            <person name="Wang C."/>
        </authorList>
    </citation>
    <scope>NUCLEOTIDE SEQUENCE [LARGE SCALE GENOMIC DNA]</scope>
    <source>
        <strain evidence="9 10">K23C18032701</strain>
    </source>
</reference>
<evidence type="ECO:0000256" key="4">
    <source>
        <dbReference type="ARBA" id="ARBA00022989"/>
    </source>
</evidence>
<name>A0A3E1NCG9_9BACT</name>
<dbReference type="InterPro" id="IPR003838">
    <property type="entry name" value="ABC3_permease_C"/>
</dbReference>
<dbReference type="PANTHER" id="PTHR30572">
    <property type="entry name" value="MEMBRANE COMPONENT OF TRANSPORTER-RELATED"/>
    <property type="match status" value="1"/>
</dbReference>
<feature type="transmembrane region" description="Helical" evidence="6">
    <location>
        <begin position="345"/>
        <end position="370"/>
    </location>
</feature>
<proteinExistence type="predicted"/>
<dbReference type="Proteomes" id="UP000261284">
    <property type="component" value="Unassembled WGS sequence"/>
</dbReference>
<evidence type="ECO:0000256" key="2">
    <source>
        <dbReference type="ARBA" id="ARBA00022475"/>
    </source>
</evidence>
<keyword evidence="2" id="KW-1003">Cell membrane</keyword>
<feature type="transmembrane region" description="Helical" evidence="6">
    <location>
        <begin position="437"/>
        <end position="461"/>
    </location>
</feature>
<feature type="transmembrane region" description="Helical" evidence="6">
    <location>
        <begin position="20"/>
        <end position="42"/>
    </location>
</feature>
<keyword evidence="5 6" id="KW-0472">Membrane</keyword>
<dbReference type="AlphaFoldDB" id="A0A3E1NCG9"/>
<feature type="transmembrane region" description="Helical" evidence="6">
    <location>
        <begin position="693"/>
        <end position="716"/>
    </location>
</feature>
<dbReference type="OrthoDB" id="5933722at2"/>
<evidence type="ECO:0000256" key="5">
    <source>
        <dbReference type="ARBA" id="ARBA00023136"/>
    </source>
</evidence>
<dbReference type="PANTHER" id="PTHR30572:SF18">
    <property type="entry name" value="ABC-TYPE MACROLIDE FAMILY EXPORT SYSTEM PERMEASE COMPONENT 2"/>
    <property type="match status" value="1"/>
</dbReference>
<evidence type="ECO:0000256" key="1">
    <source>
        <dbReference type="ARBA" id="ARBA00004651"/>
    </source>
</evidence>
<dbReference type="GO" id="GO:0005886">
    <property type="term" value="C:plasma membrane"/>
    <property type="evidence" value="ECO:0007669"/>
    <property type="project" value="UniProtKB-SubCell"/>
</dbReference>
<feature type="domain" description="ABC3 transporter permease C-terminal" evidence="7">
    <location>
        <begin position="697"/>
        <end position="809"/>
    </location>
</feature>
<dbReference type="InterPro" id="IPR025857">
    <property type="entry name" value="MacB_PCD"/>
</dbReference>
<evidence type="ECO:0000259" key="8">
    <source>
        <dbReference type="Pfam" id="PF12704"/>
    </source>
</evidence>
<keyword evidence="3 6" id="KW-0812">Transmembrane</keyword>
<feature type="transmembrane region" description="Helical" evidence="6">
    <location>
        <begin position="776"/>
        <end position="797"/>
    </location>
</feature>
<comment type="subcellular location">
    <subcellularLocation>
        <location evidence="1">Cell membrane</location>
        <topology evidence="1">Multi-pass membrane protein</topology>
    </subcellularLocation>
</comment>
<protein>
    <submittedName>
        <fullName evidence="9">ABC transporter permease</fullName>
    </submittedName>
</protein>
<evidence type="ECO:0000313" key="9">
    <source>
        <dbReference type="EMBL" id="RFM25709.1"/>
    </source>
</evidence>
<accession>A0A3E1NCG9</accession>
<dbReference type="Pfam" id="PF12704">
    <property type="entry name" value="MacB_PCD"/>
    <property type="match status" value="1"/>
</dbReference>
<gene>
    <name evidence="9" type="ORF">DXN05_23655</name>
</gene>
<evidence type="ECO:0000256" key="6">
    <source>
        <dbReference type="SAM" id="Phobius"/>
    </source>
</evidence>
<keyword evidence="4 6" id="KW-1133">Transmembrane helix</keyword>
<keyword evidence="10" id="KW-1185">Reference proteome</keyword>
<feature type="transmembrane region" description="Helical" evidence="6">
    <location>
        <begin position="297"/>
        <end position="318"/>
    </location>
</feature>
<dbReference type="Pfam" id="PF02687">
    <property type="entry name" value="FtsX"/>
    <property type="match status" value="2"/>
</dbReference>
<dbReference type="InterPro" id="IPR050250">
    <property type="entry name" value="Macrolide_Exporter_MacB"/>
</dbReference>
<dbReference type="GO" id="GO:0022857">
    <property type="term" value="F:transmembrane transporter activity"/>
    <property type="evidence" value="ECO:0007669"/>
    <property type="project" value="TreeGrafter"/>
</dbReference>
<feature type="domain" description="MacB-like periplasmic core" evidence="8">
    <location>
        <begin position="21"/>
        <end position="252"/>
    </location>
</feature>
<evidence type="ECO:0000313" key="10">
    <source>
        <dbReference type="Proteomes" id="UP000261284"/>
    </source>
</evidence>
<feature type="domain" description="ABC3 transporter permease C-terminal" evidence="7">
    <location>
        <begin position="304"/>
        <end position="410"/>
    </location>
</feature>
<comment type="caution">
    <text evidence="9">The sequence shown here is derived from an EMBL/GenBank/DDBJ whole genome shotgun (WGS) entry which is preliminary data.</text>
</comment>
<evidence type="ECO:0000259" key="7">
    <source>
        <dbReference type="Pfam" id="PF02687"/>
    </source>
</evidence>